<evidence type="ECO:0008006" key="4">
    <source>
        <dbReference type="Google" id="ProtNLM"/>
    </source>
</evidence>
<dbReference type="EMBL" id="FOCL01000003">
    <property type="protein sequence ID" value="SEN39202.1"/>
    <property type="molecule type" value="Genomic_DNA"/>
</dbReference>
<feature type="transmembrane region" description="Helical" evidence="1">
    <location>
        <begin position="370"/>
        <end position="391"/>
    </location>
</feature>
<feature type="transmembrane region" description="Helical" evidence="1">
    <location>
        <begin position="260"/>
        <end position="280"/>
    </location>
</feature>
<dbReference type="PANTHER" id="PTHR37422:SF13">
    <property type="entry name" value="LIPOPOLYSACCHARIDE BIOSYNTHESIS PROTEIN PA4999-RELATED"/>
    <property type="match status" value="1"/>
</dbReference>
<accession>A0A1H8G5D3</accession>
<reference evidence="3" key="1">
    <citation type="submission" date="2016-10" db="EMBL/GenBank/DDBJ databases">
        <authorList>
            <person name="Varghese N."/>
            <person name="Submissions S."/>
        </authorList>
    </citation>
    <scope>NUCLEOTIDE SEQUENCE [LARGE SCALE GENOMIC DNA]</scope>
    <source>
        <strain evidence="3">Gh-48</strain>
    </source>
</reference>
<feature type="transmembrane region" description="Helical" evidence="1">
    <location>
        <begin position="126"/>
        <end position="147"/>
    </location>
</feature>
<feature type="transmembrane region" description="Helical" evidence="1">
    <location>
        <begin position="425"/>
        <end position="442"/>
    </location>
</feature>
<evidence type="ECO:0000313" key="3">
    <source>
        <dbReference type="Proteomes" id="UP000198942"/>
    </source>
</evidence>
<feature type="transmembrane region" description="Helical" evidence="1">
    <location>
        <begin position="94"/>
        <end position="114"/>
    </location>
</feature>
<dbReference type="AlphaFoldDB" id="A0A1H8G5D3"/>
<organism evidence="2 3">
    <name type="scientific">Mucilaginibacter gossypiicola</name>
    <dbReference type="NCBI Taxonomy" id="551995"/>
    <lineage>
        <taxon>Bacteria</taxon>
        <taxon>Pseudomonadati</taxon>
        <taxon>Bacteroidota</taxon>
        <taxon>Sphingobacteriia</taxon>
        <taxon>Sphingobacteriales</taxon>
        <taxon>Sphingobacteriaceae</taxon>
        <taxon>Mucilaginibacter</taxon>
    </lineage>
</organism>
<dbReference type="PANTHER" id="PTHR37422">
    <property type="entry name" value="TEICHURONIC ACID BIOSYNTHESIS PROTEIN TUAE"/>
    <property type="match status" value="1"/>
</dbReference>
<keyword evidence="1" id="KW-0472">Membrane</keyword>
<dbReference type="STRING" id="551995.SAMN05192574_10314"/>
<feature type="transmembrane region" description="Helical" evidence="1">
    <location>
        <begin position="35"/>
        <end position="56"/>
    </location>
</feature>
<evidence type="ECO:0000313" key="2">
    <source>
        <dbReference type="EMBL" id="SEN39202.1"/>
    </source>
</evidence>
<dbReference type="Proteomes" id="UP000198942">
    <property type="component" value="Unassembled WGS sequence"/>
</dbReference>
<name>A0A1H8G5D3_9SPHI</name>
<sequence length="461" mass="51215">MDNQQEKLRVYIKKLLYVLVFVLIFEGLMRKMLPSALGLLVFFLKDILCIMGIFSISKAKLNGLALMLFKNWKTVMLVFIPPVVFTVFHDPILSIFGLKQYLLYMIVGVMMPFAFPPDKMDEFKKFVTSICLALIPTTAVAVLQNSLPASHWLNLSVDGSSLEGFSAAGRLRVSSTFSFTGQYSWFLNMACSFLAMSFFWPKKEVKGKAKSWQIIYLAATGVSLLIGTFITGGRSAVLGCGVCLVLGFAFAAVKSPGQIVSKGLIGIAVFTVLLGGIRAAKPEFFAAYDERSSDNDSGTQSEEMKGRVQGNFLNWTNWVFEQDIVAIIFGNGLGVMSNGSEKISQYSYDLKLESTGTESDFDTTIYEGGIYLAVVWYAFRLWMIIFCLGIWQKSRRKDWSVLLSFLLSYVILNASIGAVGKNPPVNIWLWLAIGSVLIIKNYNDQQDKLLKESATRSVVAA</sequence>
<feature type="transmembrane region" description="Helical" evidence="1">
    <location>
        <begin position="236"/>
        <end position="253"/>
    </location>
</feature>
<gene>
    <name evidence="2" type="ORF">SAMN05192574_10314</name>
</gene>
<dbReference type="OrthoDB" id="1491081at2"/>
<keyword evidence="1" id="KW-0812">Transmembrane</keyword>
<feature type="transmembrane region" description="Helical" evidence="1">
    <location>
        <begin position="12"/>
        <end position="29"/>
    </location>
</feature>
<feature type="transmembrane region" description="Helical" evidence="1">
    <location>
        <begin position="183"/>
        <end position="200"/>
    </location>
</feature>
<protein>
    <recommendedName>
        <fullName evidence="4">O-Antigen ligase</fullName>
    </recommendedName>
</protein>
<feature type="transmembrane region" description="Helical" evidence="1">
    <location>
        <begin position="212"/>
        <end position="230"/>
    </location>
</feature>
<dbReference type="RefSeq" id="WP_091210382.1">
    <property type="nucleotide sequence ID" value="NZ_FOCL01000003.1"/>
</dbReference>
<keyword evidence="3" id="KW-1185">Reference proteome</keyword>
<feature type="transmembrane region" description="Helical" evidence="1">
    <location>
        <begin position="398"/>
        <end position="419"/>
    </location>
</feature>
<proteinExistence type="predicted"/>
<dbReference type="InterPro" id="IPR051533">
    <property type="entry name" value="WaaL-like"/>
</dbReference>
<keyword evidence="1" id="KW-1133">Transmembrane helix</keyword>
<evidence type="ECO:0000256" key="1">
    <source>
        <dbReference type="SAM" id="Phobius"/>
    </source>
</evidence>
<feature type="transmembrane region" description="Helical" evidence="1">
    <location>
        <begin position="68"/>
        <end position="88"/>
    </location>
</feature>